<keyword evidence="1" id="KW-0472">Membrane</keyword>
<sequence>MSISCIFWSYQRPVDKQHVFKVWFPYYIIILTALCLAFIVKFDSLLAIYYFSSVYLIALLIWRSELKPSIKKHENFAVEPNHPKLP</sequence>
<comment type="caution">
    <text evidence="2">The sequence shown here is derived from an EMBL/GenBank/DDBJ whole genome shotgun (WGS) entry which is preliminary data.</text>
</comment>
<proteinExistence type="predicted"/>
<evidence type="ECO:0000256" key="1">
    <source>
        <dbReference type="SAM" id="Phobius"/>
    </source>
</evidence>
<feature type="transmembrane region" description="Helical" evidence="1">
    <location>
        <begin position="20"/>
        <end position="40"/>
    </location>
</feature>
<evidence type="ECO:0000313" key="2">
    <source>
        <dbReference type="EMBL" id="MFC0605992.1"/>
    </source>
</evidence>
<dbReference type="EMBL" id="JBHLTQ010000019">
    <property type="protein sequence ID" value="MFC0605992.1"/>
    <property type="molecule type" value="Genomic_DNA"/>
</dbReference>
<reference evidence="2 3" key="1">
    <citation type="submission" date="2024-09" db="EMBL/GenBank/DDBJ databases">
        <authorList>
            <person name="Sun Q."/>
            <person name="Mori K."/>
        </authorList>
    </citation>
    <scope>NUCLEOTIDE SEQUENCE [LARGE SCALE GENOMIC DNA]</scope>
    <source>
        <strain evidence="2 3">NCAIM B.02481</strain>
    </source>
</reference>
<organism evidence="2 3">
    <name type="scientific">Winogradskyella pulchriflava</name>
    <dbReference type="NCBI Taxonomy" id="1110688"/>
    <lineage>
        <taxon>Bacteria</taxon>
        <taxon>Pseudomonadati</taxon>
        <taxon>Bacteroidota</taxon>
        <taxon>Flavobacteriia</taxon>
        <taxon>Flavobacteriales</taxon>
        <taxon>Flavobacteriaceae</taxon>
        <taxon>Winogradskyella</taxon>
    </lineage>
</organism>
<evidence type="ECO:0000313" key="3">
    <source>
        <dbReference type="Proteomes" id="UP001589832"/>
    </source>
</evidence>
<accession>A0ABV6QCG6</accession>
<dbReference type="Proteomes" id="UP001589832">
    <property type="component" value="Unassembled WGS sequence"/>
</dbReference>
<keyword evidence="3" id="KW-1185">Reference proteome</keyword>
<name>A0ABV6QCG6_9FLAO</name>
<gene>
    <name evidence="2" type="ORF">ACFFGA_15650</name>
</gene>
<keyword evidence="1" id="KW-1133">Transmembrane helix</keyword>
<feature type="transmembrane region" description="Helical" evidence="1">
    <location>
        <begin position="46"/>
        <end position="62"/>
    </location>
</feature>
<protein>
    <submittedName>
        <fullName evidence="2">Uncharacterized protein</fullName>
    </submittedName>
</protein>
<keyword evidence="1" id="KW-0812">Transmembrane</keyword>
<dbReference type="RefSeq" id="WP_386065495.1">
    <property type="nucleotide sequence ID" value="NZ_JBHLTQ010000019.1"/>
</dbReference>